<evidence type="ECO:0000313" key="9">
    <source>
        <dbReference type="Proteomes" id="UP001189429"/>
    </source>
</evidence>
<keyword evidence="2 6" id="KW-0812">Transmembrane</keyword>
<protein>
    <recommendedName>
        <fullName evidence="7">STAS domain-containing protein</fullName>
    </recommendedName>
</protein>
<evidence type="ECO:0000313" key="8">
    <source>
        <dbReference type="EMBL" id="CAK0901671.1"/>
    </source>
</evidence>
<dbReference type="InterPro" id="IPR036513">
    <property type="entry name" value="STAS_dom_sf"/>
</dbReference>
<dbReference type="PROSITE" id="PS50801">
    <property type="entry name" value="STAS"/>
    <property type="match status" value="1"/>
</dbReference>
<comment type="caution">
    <text evidence="8">The sequence shown here is derived from an EMBL/GenBank/DDBJ whole genome shotgun (WGS) entry which is preliminary data.</text>
</comment>
<feature type="transmembrane region" description="Helical" evidence="6">
    <location>
        <begin position="315"/>
        <end position="335"/>
    </location>
</feature>
<dbReference type="Pfam" id="PF01740">
    <property type="entry name" value="STAS"/>
    <property type="match status" value="1"/>
</dbReference>
<name>A0ABN9XPB3_9DINO</name>
<feature type="transmembrane region" description="Helical" evidence="6">
    <location>
        <begin position="123"/>
        <end position="145"/>
    </location>
</feature>
<feature type="transmembrane region" description="Helical" evidence="6">
    <location>
        <begin position="217"/>
        <end position="237"/>
    </location>
</feature>
<evidence type="ECO:0000256" key="6">
    <source>
        <dbReference type="SAM" id="Phobius"/>
    </source>
</evidence>
<organism evidence="8 9">
    <name type="scientific">Prorocentrum cordatum</name>
    <dbReference type="NCBI Taxonomy" id="2364126"/>
    <lineage>
        <taxon>Eukaryota</taxon>
        <taxon>Sar</taxon>
        <taxon>Alveolata</taxon>
        <taxon>Dinophyceae</taxon>
        <taxon>Prorocentrales</taxon>
        <taxon>Prorocentraceae</taxon>
        <taxon>Prorocentrum</taxon>
    </lineage>
</organism>
<dbReference type="Pfam" id="PF00916">
    <property type="entry name" value="Sulfate_transp"/>
    <property type="match status" value="1"/>
</dbReference>
<feature type="transmembrane region" description="Helical" evidence="6">
    <location>
        <begin position="290"/>
        <end position="308"/>
    </location>
</feature>
<keyword evidence="9" id="KW-1185">Reference proteome</keyword>
<gene>
    <name evidence="8" type="ORF">PCOR1329_LOCUS78559</name>
</gene>
<accession>A0ABN9XPB3</accession>
<dbReference type="Gene3D" id="3.30.750.24">
    <property type="entry name" value="STAS domain"/>
    <property type="match status" value="1"/>
</dbReference>
<feature type="domain" description="STAS" evidence="7">
    <location>
        <begin position="552"/>
        <end position="665"/>
    </location>
</feature>
<feature type="transmembrane region" description="Helical" evidence="6">
    <location>
        <begin position="157"/>
        <end position="177"/>
    </location>
</feature>
<evidence type="ECO:0000256" key="2">
    <source>
        <dbReference type="ARBA" id="ARBA00022692"/>
    </source>
</evidence>
<feature type="transmembrane region" description="Helical" evidence="6">
    <location>
        <begin position="484"/>
        <end position="513"/>
    </location>
</feature>
<comment type="subcellular location">
    <subcellularLocation>
        <location evidence="1">Membrane</location>
        <topology evidence="1">Multi-pass membrane protein</topology>
    </subcellularLocation>
</comment>
<dbReference type="PANTHER" id="PTHR43310">
    <property type="entry name" value="SULFATE TRANSPORTER YBAR-RELATED"/>
    <property type="match status" value="1"/>
</dbReference>
<sequence length="701" mass="75503">MANPSRSGSGEGLDSPLMGSPLASTRRRSASRGDQPRQRTWSASGALARLTSRQKLEATLGQLLQDEGGECDGPFSLDADAPAGSPGSTPWPRADSGDRFHTGSASPLPAGPCLSVRAAVARVPGVMIGTTMNIMLSVPFGLAMFPTGWDPMPYPRAMGLQMFLFSTFICQVCMTLFSEFPCSMGMMMVENIPFMHTIAEGVIRGQGTGADAMATTMMAFAISTVLMGSCFFLLGRFKLGKAVSYFPRHFLIGCIGGIGIFVTQTGFEVSTNVPWAWTWESVERYGSADLLPLSLTSVALVIVLNVALRLVHWTLLPPCFFVGIIPAFYIVLLAMGVSVDVAREQGWIFPFPPTTDLAVLWDVFNVHAVRWDLIFIQTPTLVALTCFGLMHAPINIPSLSMSTGVEVDMNRELMVHGASNLASGLLGGLPNYLCYSNSLLYPREASALLPIPGGTLLIHVGLDLSKEALVDSLEGFDTFEYSCVVLITITMTIFGMTTGLGFGLVLSAVSFTLQNMRHCEPVRGVMPATTLRSSAKRTSLEREVLKEGMRHVEVVQLQGTIFFGNATVLSSRVEEMLAAKRSIKALVLDFTLVRSLESSAAETIAKIYAIARRHDVAVAYNRGDTEGFPTSAPLSRRLADLKREQVQNGSALHVSDELDDALMWAEELILQHARQAGELGVPAAVVEEGGFGEEGGHEGDA</sequence>
<dbReference type="Proteomes" id="UP001189429">
    <property type="component" value="Unassembled WGS sequence"/>
</dbReference>
<keyword evidence="3 6" id="KW-1133">Transmembrane helix</keyword>
<dbReference type="SUPFAM" id="SSF52091">
    <property type="entry name" value="SpoIIaa-like"/>
    <property type="match status" value="1"/>
</dbReference>
<evidence type="ECO:0000256" key="3">
    <source>
        <dbReference type="ARBA" id="ARBA00022989"/>
    </source>
</evidence>
<keyword evidence="4 6" id="KW-0472">Membrane</keyword>
<feature type="transmembrane region" description="Helical" evidence="6">
    <location>
        <begin position="249"/>
        <end position="270"/>
    </location>
</feature>
<evidence type="ECO:0000259" key="7">
    <source>
        <dbReference type="PROSITE" id="PS50801"/>
    </source>
</evidence>
<dbReference type="CDD" id="cd07042">
    <property type="entry name" value="STAS_SulP_like_sulfate_transporter"/>
    <property type="match status" value="1"/>
</dbReference>
<reference evidence="8" key="1">
    <citation type="submission" date="2023-10" db="EMBL/GenBank/DDBJ databases">
        <authorList>
            <person name="Chen Y."/>
            <person name="Shah S."/>
            <person name="Dougan E. K."/>
            <person name="Thang M."/>
            <person name="Chan C."/>
        </authorList>
    </citation>
    <scope>NUCLEOTIDE SEQUENCE [LARGE SCALE GENOMIC DNA]</scope>
</reference>
<feature type="region of interest" description="Disordered" evidence="5">
    <location>
        <begin position="1"/>
        <end position="48"/>
    </location>
</feature>
<feature type="transmembrane region" description="Helical" evidence="6">
    <location>
        <begin position="373"/>
        <end position="394"/>
    </location>
</feature>
<dbReference type="PANTHER" id="PTHR43310:SF4">
    <property type="entry name" value="AFR304WP"/>
    <property type="match status" value="1"/>
</dbReference>
<feature type="region of interest" description="Disordered" evidence="5">
    <location>
        <begin position="67"/>
        <end position="105"/>
    </location>
</feature>
<dbReference type="EMBL" id="CAUYUJ010020965">
    <property type="protein sequence ID" value="CAK0901671.1"/>
    <property type="molecule type" value="Genomic_DNA"/>
</dbReference>
<evidence type="ECO:0000256" key="1">
    <source>
        <dbReference type="ARBA" id="ARBA00004141"/>
    </source>
</evidence>
<dbReference type="InterPro" id="IPR011547">
    <property type="entry name" value="SLC26A/SulP_dom"/>
</dbReference>
<dbReference type="InterPro" id="IPR002645">
    <property type="entry name" value="STAS_dom"/>
</dbReference>
<evidence type="ECO:0000256" key="5">
    <source>
        <dbReference type="SAM" id="MobiDB-lite"/>
    </source>
</evidence>
<dbReference type="InterPro" id="IPR052706">
    <property type="entry name" value="Membrane-Transporter-like"/>
</dbReference>
<feature type="non-terminal residue" evidence="8">
    <location>
        <position position="701"/>
    </location>
</feature>
<evidence type="ECO:0000256" key="4">
    <source>
        <dbReference type="ARBA" id="ARBA00023136"/>
    </source>
</evidence>
<proteinExistence type="predicted"/>